<protein>
    <recommendedName>
        <fullName evidence="2">Histidine kinase/HSP90-like ATPase domain-containing protein</fullName>
    </recommendedName>
</protein>
<gene>
    <name evidence="3" type="ORF">SAMN04488000_1349</name>
</gene>
<evidence type="ECO:0000313" key="4">
    <source>
        <dbReference type="Proteomes" id="UP000199503"/>
    </source>
</evidence>
<evidence type="ECO:0000259" key="2">
    <source>
        <dbReference type="Pfam" id="PF13581"/>
    </source>
</evidence>
<dbReference type="PANTHER" id="PTHR35526:SF3">
    <property type="entry name" value="ANTI-SIGMA-F FACTOR RSBW"/>
    <property type="match status" value="1"/>
</dbReference>
<dbReference type="Proteomes" id="UP000199503">
    <property type="component" value="Unassembled WGS sequence"/>
</dbReference>
<dbReference type="OrthoDB" id="3478628at2"/>
<name>A0A1H9XES4_9PSEU</name>
<dbReference type="CDD" id="cd16936">
    <property type="entry name" value="HATPase_RsbW-like"/>
    <property type="match status" value="1"/>
</dbReference>
<organism evidence="3 4">
    <name type="scientific">Lentzea albida</name>
    <dbReference type="NCBI Taxonomy" id="65499"/>
    <lineage>
        <taxon>Bacteria</taxon>
        <taxon>Bacillati</taxon>
        <taxon>Actinomycetota</taxon>
        <taxon>Actinomycetes</taxon>
        <taxon>Pseudonocardiales</taxon>
        <taxon>Pseudonocardiaceae</taxon>
        <taxon>Lentzea</taxon>
    </lineage>
</organism>
<dbReference type="RefSeq" id="WP_089928013.1">
    <property type="nucleotide sequence ID" value="NZ_FOFV01000034.1"/>
</dbReference>
<dbReference type="Gene3D" id="3.30.565.10">
    <property type="entry name" value="Histidine kinase-like ATPase, C-terminal domain"/>
    <property type="match status" value="1"/>
</dbReference>
<proteinExistence type="predicted"/>
<accession>A0A1H9XES4</accession>
<sequence length="134" mass="14527">MTTTGEGLWSTVTDLPIERSTVLSALRGHVQSALRVLSEDHRYDVLLVVTELVSNVLDHTTGDGRLRVLLSRVGCQVAVEVDDCSAQQPVYGESRLGGHRGRGMVMIDNITHAWGARPRAGGGKTVYALVWCAE</sequence>
<dbReference type="STRING" id="65499.SAMN04488000_1349"/>
<keyword evidence="4" id="KW-1185">Reference proteome</keyword>
<feature type="domain" description="Histidine kinase/HSP90-like ATPase" evidence="2">
    <location>
        <begin position="24"/>
        <end position="126"/>
    </location>
</feature>
<dbReference type="SUPFAM" id="SSF55874">
    <property type="entry name" value="ATPase domain of HSP90 chaperone/DNA topoisomerase II/histidine kinase"/>
    <property type="match status" value="1"/>
</dbReference>
<dbReference type="InterPro" id="IPR003594">
    <property type="entry name" value="HATPase_dom"/>
</dbReference>
<dbReference type="Pfam" id="PF13581">
    <property type="entry name" value="HATPase_c_2"/>
    <property type="match status" value="1"/>
</dbReference>
<evidence type="ECO:0000313" key="3">
    <source>
        <dbReference type="EMBL" id="SES44624.1"/>
    </source>
</evidence>
<dbReference type="InterPro" id="IPR050267">
    <property type="entry name" value="Anti-sigma-factor_SerPK"/>
</dbReference>
<dbReference type="PANTHER" id="PTHR35526">
    <property type="entry name" value="ANTI-SIGMA-F FACTOR RSBW-RELATED"/>
    <property type="match status" value="1"/>
</dbReference>
<dbReference type="EMBL" id="FOFV01000034">
    <property type="protein sequence ID" value="SES44624.1"/>
    <property type="molecule type" value="Genomic_DNA"/>
</dbReference>
<keyword evidence="1" id="KW-0418">Kinase</keyword>
<evidence type="ECO:0000256" key="1">
    <source>
        <dbReference type="ARBA" id="ARBA00022527"/>
    </source>
</evidence>
<keyword evidence="1" id="KW-0723">Serine/threonine-protein kinase</keyword>
<dbReference type="InterPro" id="IPR036890">
    <property type="entry name" value="HATPase_C_sf"/>
</dbReference>
<reference evidence="4" key="1">
    <citation type="submission" date="2016-10" db="EMBL/GenBank/DDBJ databases">
        <authorList>
            <person name="Varghese N."/>
            <person name="Submissions S."/>
        </authorList>
    </citation>
    <scope>NUCLEOTIDE SEQUENCE [LARGE SCALE GENOMIC DNA]</scope>
    <source>
        <strain evidence="4">DSM 44437</strain>
    </source>
</reference>
<dbReference type="AlphaFoldDB" id="A0A1H9XES4"/>
<keyword evidence="1" id="KW-0808">Transferase</keyword>
<dbReference type="GO" id="GO:0004674">
    <property type="term" value="F:protein serine/threonine kinase activity"/>
    <property type="evidence" value="ECO:0007669"/>
    <property type="project" value="UniProtKB-KW"/>
</dbReference>